<dbReference type="EMBL" id="PGTO01000013">
    <property type="protein sequence ID" value="RAU21100.1"/>
    <property type="molecule type" value="Genomic_DNA"/>
</dbReference>
<keyword evidence="2" id="KW-1185">Reference proteome</keyword>
<evidence type="ECO:0000313" key="2">
    <source>
        <dbReference type="Proteomes" id="UP000251075"/>
    </source>
</evidence>
<proteinExistence type="predicted"/>
<dbReference type="RefSeq" id="WP_112146207.1">
    <property type="nucleotide sequence ID" value="NZ_PGTO01000013.1"/>
</dbReference>
<dbReference type="InterPro" id="IPR009797">
    <property type="entry name" value="DUF1367"/>
</dbReference>
<comment type="caution">
    <text evidence="1">The sequence shown here is derived from an EMBL/GenBank/DDBJ whole genome shotgun (WGS) entry which is preliminary data.</text>
</comment>
<dbReference type="OrthoDB" id="7363899at2"/>
<dbReference type="Proteomes" id="UP000251075">
    <property type="component" value="Unassembled WGS sequence"/>
</dbReference>
<dbReference type="Pfam" id="PF07105">
    <property type="entry name" value="DUF1367"/>
    <property type="match status" value="2"/>
</dbReference>
<dbReference type="Gene3D" id="1.10.3790.10">
    <property type="entry name" value="NinB"/>
    <property type="match status" value="1"/>
</dbReference>
<organism evidence="1 2">
    <name type="scientific">Paramagnetospirillum kuznetsovii</name>
    <dbReference type="NCBI Taxonomy" id="2053833"/>
    <lineage>
        <taxon>Bacteria</taxon>
        <taxon>Pseudomonadati</taxon>
        <taxon>Pseudomonadota</taxon>
        <taxon>Alphaproteobacteria</taxon>
        <taxon>Rhodospirillales</taxon>
        <taxon>Magnetospirillaceae</taxon>
        <taxon>Paramagnetospirillum</taxon>
    </lineage>
</organism>
<sequence>MFALFIKTLGGLRPANQDAAEILSRYKVGDMVTAEVKKPRNLAHHRLYWELCRIVAANMPGDHSAEIVSDVIKIRAGHCAVVATVKGEVFSPKSISFATMDQHQFREFFDRALAVVVNDILPGVDSAALEAEVQSILEGKK</sequence>
<name>A0A364NVT4_9PROT</name>
<evidence type="ECO:0000313" key="1">
    <source>
        <dbReference type="EMBL" id="RAU21100.1"/>
    </source>
</evidence>
<accession>A0A364NVT4</accession>
<reference evidence="1 2" key="1">
    <citation type="submission" date="2017-11" db="EMBL/GenBank/DDBJ databases">
        <title>Draft genome sequence of magnetotactic bacterium Magnetospirillum kuznetsovii LBB-42.</title>
        <authorList>
            <person name="Grouzdev D.S."/>
            <person name="Rysina M.S."/>
            <person name="Baslerov R.V."/>
            <person name="Koziaeva V."/>
        </authorList>
    </citation>
    <scope>NUCLEOTIDE SEQUENCE [LARGE SCALE GENOMIC DNA]</scope>
    <source>
        <strain evidence="1 2">LBB-42</strain>
    </source>
</reference>
<dbReference type="InterPro" id="IPR036619">
    <property type="entry name" value="NinB_sf"/>
</dbReference>
<dbReference type="AlphaFoldDB" id="A0A364NVT4"/>
<protein>
    <recommendedName>
        <fullName evidence="3">DUF1367 family protein</fullName>
    </recommendedName>
</protein>
<evidence type="ECO:0008006" key="3">
    <source>
        <dbReference type="Google" id="ProtNLM"/>
    </source>
</evidence>
<gene>
    <name evidence="1" type="ORF">CU669_15210</name>
</gene>